<accession>A0A558C3E1</accession>
<name>A0A558C3E1_9BACT</name>
<reference evidence="1 2" key="1">
    <citation type="submission" date="2019-07" db="EMBL/GenBank/DDBJ databases">
        <title>Hymenobacter sp. straun FUR1 Genome sequencing and assembly.</title>
        <authorList>
            <person name="Chhetri G."/>
        </authorList>
    </citation>
    <scope>NUCLEOTIDE SEQUENCE [LARGE SCALE GENOMIC DNA]</scope>
    <source>
        <strain evidence="1 2">Fur1</strain>
    </source>
</reference>
<keyword evidence="2" id="KW-1185">Reference proteome</keyword>
<dbReference type="EMBL" id="VMRJ01000001">
    <property type="protein sequence ID" value="TVT43325.1"/>
    <property type="molecule type" value="Genomic_DNA"/>
</dbReference>
<comment type="caution">
    <text evidence="1">The sequence shown here is derived from an EMBL/GenBank/DDBJ whole genome shotgun (WGS) entry which is preliminary data.</text>
</comment>
<dbReference type="RefSeq" id="WP_144844714.1">
    <property type="nucleotide sequence ID" value="NZ_VMRJ01000001.1"/>
</dbReference>
<sequence>MTNSQAKHLVNYISQNLDKNGFSFIREDALIKMHEVIEENNQLSSVDYLLRYISEITDSLKSKSNNAYQSIINRINNNISQSRGSDSSEAIESFRLESIVVELSLTDGEVEEYDLRNVPDYSNLIEELTSIRRVILLDDSNETING</sequence>
<protein>
    <submittedName>
        <fullName evidence="1">Uncharacterized protein</fullName>
    </submittedName>
</protein>
<proteinExistence type="predicted"/>
<gene>
    <name evidence="1" type="ORF">FNT36_04345</name>
</gene>
<organism evidence="1 2">
    <name type="scientific">Hymenobacter setariae</name>
    <dbReference type="NCBI Taxonomy" id="2594794"/>
    <lineage>
        <taxon>Bacteria</taxon>
        <taxon>Pseudomonadati</taxon>
        <taxon>Bacteroidota</taxon>
        <taxon>Cytophagia</taxon>
        <taxon>Cytophagales</taxon>
        <taxon>Hymenobacteraceae</taxon>
        <taxon>Hymenobacter</taxon>
    </lineage>
</organism>
<evidence type="ECO:0000313" key="1">
    <source>
        <dbReference type="EMBL" id="TVT43325.1"/>
    </source>
</evidence>
<dbReference type="AlphaFoldDB" id="A0A558C3E1"/>
<dbReference type="Proteomes" id="UP000317624">
    <property type="component" value="Unassembled WGS sequence"/>
</dbReference>
<evidence type="ECO:0000313" key="2">
    <source>
        <dbReference type="Proteomes" id="UP000317624"/>
    </source>
</evidence>